<protein>
    <submittedName>
        <fullName evidence="1">Uncharacterized protein</fullName>
    </submittedName>
</protein>
<dbReference type="Proteomes" id="UP000178603">
    <property type="component" value="Unassembled WGS sequence"/>
</dbReference>
<gene>
    <name evidence="1" type="ORF">A3E44_01590</name>
</gene>
<proteinExistence type="predicted"/>
<organism evidence="1 2">
    <name type="scientific">Candidatus Woesebacteria bacterium RIFCSPHIGHO2_12_FULL_41_24</name>
    <dbReference type="NCBI Taxonomy" id="1802510"/>
    <lineage>
        <taxon>Bacteria</taxon>
        <taxon>Candidatus Woeseibacteriota</taxon>
    </lineage>
</organism>
<evidence type="ECO:0000313" key="1">
    <source>
        <dbReference type="EMBL" id="OGM54833.1"/>
    </source>
</evidence>
<sequence>MATITSHNVNAANPIRPDQIATSKNRLWLRSTISSCKGKLTRANISPKTTSFVSAPKPNKGLSLIVLKASDQIVNLLSNAETFFSRYAPRIDISTNPTPARETRYLLRIKLVKVTIANIAKPDLEPVTMIAMRIIGSKTIL</sequence>
<accession>A0A1F8ASV2</accession>
<name>A0A1F8ASV2_9BACT</name>
<evidence type="ECO:0000313" key="2">
    <source>
        <dbReference type="Proteomes" id="UP000178603"/>
    </source>
</evidence>
<comment type="caution">
    <text evidence="1">The sequence shown here is derived from an EMBL/GenBank/DDBJ whole genome shotgun (WGS) entry which is preliminary data.</text>
</comment>
<dbReference type="AlphaFoldDB" id="A0A1F8ASV2"/>
<reference evidence="1 2" key="1">
    <citation type="journal article" date="2016" name="Nat. Commun.">
        <title>Thousands of microbial genomes shed light on interconnected biogeochemical processes in an aquifer system.</title>
        <authorList>
            <person name="Anantharaman K."/>
            <person name="Brown C.T."/>
            <person name="Hug L.A."/>
            <person name="Sharon I."/>
            <person name="Castelle C.J."/>
            <person name="Probst A.J."/>
            <person name="Thomas B.C."/>
            <person name="Singh A."/>
            <person name="Wilkins M.J."/>
            <person name="Karaoz U."/>
            <person name="Brodie E.L."/>
            <person name="Williams K.H."/>
            <person name="Hubbard S.S."/>
            <person name="Banfield J.F."/>
        </authorList>
    </citation>
    <scope>NUCLEOTIDE SEQUENCE [LARGE SCALE GENOMIC DNA]</scope>
</reference>
<dbReference type="EMBL" id="MGGW01000009">
    <property type="protein sequence ID" value="OGM54833.1"/>
    <property type="molecule type" value="Genomic_DNA"/>
</dbReference>